<gene>
    <name evidence="4" type="ORF">L21TH_2321</name>
</gene>
<dbReference type="AlphaFoldDB" id="R1CSJ5"/>
<dbReference type="InterPro" id="IPR041698">
    <property type="entry name" value="Methyltransf_25"/>
</dbReference>
<dbReference type="STRING" id="1304284.L21TH_2321"/>
<dbReference type="CDD" id="cd02440">
    <property type="entry name" value="AdoMet_MTases"/>
    <property type="match status" value="1"/>
</dbReference>
<dbReference type="SUPFAM" id="SSF53335">
    <property type="entry name" value="S-adenosyl-L-methionine-dependent methyltransferases"/>
    <property type="match status" value="1"/>
</dbReference>
<feature type="coiled-coil region" evidence="2">
    <location>
        <begin position="80"/>
        <end position="107"/>
    </location>
</feature>
<keyword evidence="1" id="KW-0808">Transferase</keyword>
<dbReference type="GO" id="GO:0008168">
    <property type="term" value="F:methyltransferase activity"/>
    <property type="evidence" value="ECO:0007669"/>
    <property type="project" value="InterPro"/>
</dbReference>
<protein>
    <recommendedName>
        <fullName evidence="3">Methyltransferase domain-containing protein</fullName>
    </recommendedName>
</protein>
<dbReference type="eggNOG" id="COG2226">
    <property type="taxonomic scope" value="Bacteria"/>
</dbReference>
<dbReference type="RefSeq" id="WP_006316512.1">
    <property type="nucleotide sequence ID" value="NZ_ARZA01000256.1"/>
</dbReference>
<dbReference type="OrthoDB" id="465705at2"/>
<dbReference type="Gene3D" id="3.40.50.150">
    <property type="entry name" value="Vaccinia Virus protein VP39"/>
    <property type="match status" value="1"/>
</dbReference>
<dbReference type="PROSITE" id="PS51683">
    <property type="entry name" value="SAM_OMT_II"/>
    <property type="match status" value="1"/>
</dbReference>
<dbReference type="InterPro" id="IPR029063">
    <property type="entry name" value="SAM-dependent_MTases_sf"/>
</dbReference>
<dbReference type="InterPro" id="IPR016461">
    <property type="entry name" value="COMT-like"/>
</dbReference>
<dbReference type="Proteomes" id="UP000013378">
    <property type="component" value="Unassembled WGS sequence"/>
</dbReference>
<accession>R1CSJ5</accession>
<evidence type="ECO:0000313" key="5">
    <source>
        <dbReference type="Proteomes" id="UP000013378"/>
    </source>
</evidence>
<evidence type="ECO:0000259" key="3">
    <source>
        <dbReference type="Pfam" id="PF13649"/>
    </source>
</evidence>
<evidence type="ECO:0000313" key="4">
    <source>
        <dbReference type="EMBL" id="EOC99678.1"/>
    </source>
</evidence>
<dbReference type="Pfam" id="PF13649">
    <property type="entry name" value="Methyltransf_25"/>
    <property type="match status" value="1"/>
</dbReference>
<keyword evidence="5" id="KW-1185">Reference proteome</keyword>
<comment type="caution">
    <text evidence="4">The sequence shown here is derived from an EMBL/GenBank/DDBJ whole genome shotgun (WGS) entry which is preliminary data.</text>
</comment>
<evidence type="ECO:0000256" key="1">
    <source>
        <dbReference type="ARBA" id="ARBA00022679"/>
    </source>
</evidence>
<sequence>MSDNTNKKPEEMKSFFEIRADGYDEHMRNNVDSFEELYSKIAEPIEATEEQIKILDLGCGTGLELDWIFKKAPNLLVVGIDLSEEMLNKLKDKYQSHNEQITLIKDSYLTYPFEEERYDYVISVMTMHHWLEEEKMDLYRRIKDSLTEEGKYIEGDYVVNEKEEKEFLRNYKEQMKKVDENELYHIDIPMTEEKQIRLLKEAGFKSVEVIHRADENKIFVATK</sequence>
<dbReference type="PANTHER" id="PTHR43861">
    <property type="entry name" value="TRANS-ACONITATE 2-METHYLTRANSFERASE-RELATED"/>
    <property type="match status" value="1"/>
</dbReference>
<keyword evidence="2" id="KW-0175">Coiled coil</keyword>
<proteinExistence type="predicted"/>
<name>R1CSJ5_9FIRM</name>
<reference evidence="4 5" key="1">
    <citation type="journal article" date="2015" name="Geomicrobiol. J.">
        <title>Caldisalinibacter kiritimatiensis gen. nov., sp. nov., a moderately thermohalophilic thiosulfate-reducing bacterium from a hypersaline microbial mat.</title>
        <authorList>
            <person name="Ben Hania W."/>
            <person name="Joseph M."/>
            <person name="Fiebig A."/>
            <person name="Bunk B."/>
            <person name="Klenk H.-P."/>
            <person name="Fardeau M.-L."/>
            <person name="Spring S."/>
        </authorList>
    </citation>
    <scope>NUCLEOTIDE SEQUENCE [LARGE SCALE GENOMIC DNA]</scope>
    <source>
        <strain evidence="4 5">L21-TH-D2</strain>
    </source>
</reference>
<feature type="domain" description="Methyltransferase" evidence="3">
    <location>
        <begin position="54"/>
        <end position="150"/>
    </location>
</feature>
<evidence type="ECO:0000256" key="2">
    <source>
        <dbReference type="SAM" id="Coils"/>
    </source>
</evidence>
<organism evidence="4 5">
    <name type="scientific">Caldisalinibacter kiritimatiensis</name>
    <dbReference type="NCBI Taxonomy" id="1304284"/>
    <lineage>
        <taxon>Bacteria</taxon>
        <taxon>Bacillati</taxon>
        <taxon>Bacillota</taxon>
        <taxon>Tissierellia</taxon>
        <taxon>Tissierellales</taxon>
        <taxon>Thermohalobacteraceae</taxon>
        <taxon>Caldisalinibacter</taxon>
    </lineage>
</organism>
<dbReference type="EMBL" id="ARZA01000256">
    <property type="protein sequence ID" value="EOC99678.1"/>
    <property type="molecule type" value="Genomic_DNA"/>
</dbReference>